<evidence type="ECO:0000256" key="1">
    <source>
        <dbReference type="SAM" id="MobiDB-lite"/>
    </source>
</evidence>
<dbReference type="EMBL" id="JARXVE010000007">
    <property type="protein sequence ID" value="MDH6197437.1"/>
    <property type="molecule type" value="Genomic_DNA"/>
</dbReference>
<protein>
    <submittedName>
        <fullName evidence="2">Uncharacterized protein</fullName>
    </submittedName>
</protein>
<proteinExistence type="predicted"/>
<name>A0ABT6L3A6_9MYCO</name>
<sequence>MSVSRAIGDELQGMKPQWPDPQQPPHAQHLLDLWSGVFGANAQWTEAMLDRVRAGEFRFADDG</sequence>
<dbReference type="Proteomes" id="UP001160130">
    <property type="component" value="Unassembled WGS sequence"/>
</dbReference>
<accession>A0ABT6L3A6</accession>
<keyword evidence="3" id="KW-1185">Reference proteome</keyword>
<feature type="region of interest" description="Disordered" evidence="1">
    <location>
        <begin position="1"/>
        <end position="24"/>
    </location>
</feature>
<evidence type="ECO:0000313" key="2">
    <source>
        <dbReference type="EMBL" id="MDH6197437.1"/>
    </source>
</evidence>
<reference evidence="2 3" key="1">
    <citation type="submission" date="2023-04" db="EMBL/GenBank/DDBJ databases">
        <title>Forest soil microbial communities from Buena Vista Peninsula, Colon Province, Panama.</title>
        <authorList>
            <person name="Bouskill N."/>
        </authorList>
    </citation>
    <scope>NUCLEOTIDE SEQUENCE [LARGE SCALE GENOMIC DNA]</scope>
    <source>
        <strain evidence="2 3">AC80</strain>
    </source>
</reference>
<gene>
    <name evidence="2" type="ORF">M2272_004092</name>
</gene>
<evidence type="ECO:0000313" key="3">
    <source>
        <dbReference type="Proteomes" id="UP001160130"/>
    </source>
</evidence>
<comment type="caution">
    <text evidence="2">The sequence shown here is derived from an EMBL/GenBank/DDBJ whole genome shotgun (WGS) entry which is preliminary data.</text>
</comment>
<organism evidence="2 3">
    <name type="scientific">Mycolicibacterium frederiksbergense</name>
    <dbReference type="NCBI Taxonomy" id="117567"/>
    <lineage>
        <taxon>Bacteria</taxon>
        <taxon>Bacillati</taxon>
        <taxon>Actinomycetota</taxon>
        <taxon>Actinomycetes</taxon>
        <taxon>Mycobacteriales</taxon>
        <taxon>Mycobacteriaceae</taxon>
        <taxon>Mycolicibacterium</taxon>
    </lineage>
</organism>